<keyword evidence="2" id="KW-1185">Reference proteome</keyword>
<dbReference type="Proteomes" id="UP001479436">
    <property type="component" value="Unassembled WGS sequence"/>
</dbReference>
<protein>
    <submittedName>
        <fullName evidence="1">Pre-rRNA processing</fullName>
    </submittedName>
</protein>
<dbReference type="InterPro" id="IPR016024">
    <property type="entry name" value="ARM-type_fold"/>
</dbReference>
<sequence length="277" mass="31600">MTGLDFYDELGALFASIPSCAESMTNVLIHFLSILQKNEDIVSIGNTMRNVCYSFVEAAYFDEYKDRIVESLTEIGIKTQAERELNVIYTVLYFVLLEHPQGCDEVQKRDLLEKLKCEVINDQAYGIQLPALLLLNEITRAPNFTFSNLSLLDEEFIDSLLGLVEYTHCYDSYVIDAILDLLLCLISQYEKFNELNRAVEVISNRLKVSPNFREKLIFASALSRETEYSIVTCKSQKIHHLLARLSAENPVIKETPPTSYVINQQSKPEVHPILTQS</sequence>
<dbReference type="SUPFAM" id="SSF48371">
    <property type="entry name" value="ARM repeat"/>
    <property type="match status" value="1"/>
</dbReference>
<reference evidence="1 2" key="1">
    <citation type="submission" date="2023-04" db="EMBL/GenBank/DDBJ databases">
        <title>Genome of Basidiobolus ranarum AG-B5.</title>
        <authorList>
            <person name="Stajich J.E."/>
            <person name="Carter-House D."/>
            <person name="Gryganskyi A."/>
        </authorList>
    </citation>
    <scope>NUCLEOTIDE SEQUENCE [LARGE SCALE GENOMIC DNA]</scope>
    <source>
        <strain evidence="1 2">AG-B5</strain>
    </source>
</reference>
<gene>
    <name evidence="1" type="primary">LDB17_3</name>
    <name evidence="1" type="ORF">K7432_014763</name>
</gene>
<proteinExistence type="predicted"/>
<dbReference type="EMBL" id="JASJQH010001768">
    <property type="protein sequence ID" value="KAK9760822.1"/>
    <property type="molecule type" value="Genomic_DNA"/>
</dbReference>
<organism evidence="1 2">
    <name type="scientific">Basidiobolus ranarum</name>
    <dbReference type="NCBI Taxonomy" id="34480"/>
    <lineage>
        <taxon>Eukaryota</taxon>
        <taxon>Fungi</taxon>
        <taxon>Fungi incertae sedis</taxon>
        <taxon>Zoopagomycota</taxon>
        <taxon>Entomophthoromycotina</taxon>
        <taxon>Basidiobolomycetes</taxon>
        <taxon>Basidiobolales</taxon>
        <taxon>Basidiobolaceae</taxon>
        <taxon>Basidiobolus</taxon>
    </lineage>
</organism>
<accession>A0ABR2WH19</accession>
<evidence type="ECO:0000313" key="2">
    <source>
        <dbReference type="Proteomes" id="UP001479436"/>
    </source>
</evidence>
<evidence type="ECO:0000313" key="1">
    <source>
        <dbReference type="EMBL" id="KAK9760822.1"/>
    </source>
</evidence>
<comment type="caution">
    <text evidence="1">The sequence shown here is derived from an EMBL/GenBank/DDBJ whole genome shotgun (WGS) entry which is preliminary data.</text>
</comment>
<name>A0ABR2WH19_9FUNG</name>